<evidence type="ECO:0000313" key="1">
    <source>
        <dbReference type="EMBL" id="RTR16284.1"/>
    </source>
</evidence>
<dbReference type="RefSeq" id="WP_126619162.1">
    <property type="nucleotide sequence ID" value="NZ_JBHUCY010000002.1"/>
</dbReference>
<dbReference type="Proteomes" id="UP000277007">
    <property type="component" value="Unassembled WGS sequence"/>
</dbReference>
<reference evidence="1 2" key="1">
    <citation type="submission" date="2018-12" db="EMBL/GenBank/DDBJ databases">
        <authorList>
            <person name="Yang Y."/>
        </authorList>
    </citation>
    <scope>NUCLEOTIDE SEQUENCE [LARGE SCALE GENOMIC DNA]</scope>
    <source>
        <strain evidence="1 2">L-25-5w-1</strain>
    </source>
</reference>
<protein>
    <submittedName>
        <fullName evidence="1">Uncharacterized protein</fullName>
    </submittedName>
</protein>
<organism evidence="1 2">
    <name type="scientific">Azospirillum griseum</name>
    <dbReference type="NCBI Taxonomy" id="2496639"/>
    <lineage>
        <taxon>Bacteria</taxon>
        <taxon>Pseudomonadati</taxon>
        <taxon>Pseudomonadota</taxon>
        <taxon>Alphaproteobacteria</taxon>
        <taxon>Rhodospirillales</taxon>
        <taxon>Azospirillaceae</taxon>
        <taxon>Azospirillum</taxon>
    </lineage>
</organism>
<gene>
    <name evidence="1" type="ORF">EJ903_21090</name>
</gene>
<proteinExistence type="predicted"/>
<accession>A0A431VC58</accession>
<comment type="caution">
    <text evidence="1">The sequence shown here is derived from an EMBL/GenBank/DDBJ whole genome shotgun (WGS) entry which is preliminary data.</text>
</comment>
<keyword evidence="2" id="KW-1185">Reference proteome</keyword>
<evidence type="ECO:0000313" key="2">
    <source>
        <dbReference type="Proteomes" id="UP000277007"/>
    </source>
</evidence>
<dbReference type="EMBL" id="RXMA01000026">
    <property type="protein sequence ID" value="RTR16284.1"/>
    <property type="molecule type" value="Genomic_DNA"/>
</dbReference>
<dbReference type="OrthoDB" id="199120at2"/>
<name>A0A431VC58_9PROT</name>
<sequence length="1530" mass="156508">MTSTPSPFVADLTALKSRLDRAVTGDGLLDLTATLLPASDLATFVATAPDQRIRLTKPTITLNGAGADQRLDIDGDMVGRWSVPNLGGGQLSQLSFSIRYTQPPPSGGQPGVAFVSTVVVRKGRLALAGASLPLTGTLASGGAVLGLSIVGGGAGGDAPSMTALMTALAGPRAASSVPAQVVALNALGISAGEVRFGFATNAATITNLTALCQGDWTIIDGGLFALRQVGVTLWASQTPGNSGSIAISSSSCFTATTELCGLVVTATLHLTPGRQWRLTLATPKGVTLPSLADIAGFVGGSGVRSAVETGLKAVGLGDITVTSTDAVFDMKRRRLTTMQIGGRIGFAGVVLNASVQMPEFRFQAHLPYGPGVVPPVIALDRVAAECLGETADLPSLTISRLSLLAAPGDGSYSVSVTTEQNWDWRVGGPGGPVLTLEQVGATLAREPGSVSGSLSVATRLGGVDIDLAASYLGKGAGWIFFGSASTGAIDLGTMVGDLARQLGGGFPDALVAAIGGLTIDSLSVMADSKSGTFQFTSDVTVTGTLPFGDVSYDLATRAFITSATDPATGRRGYAGNLEADLEIGNALFTLTYDFGPSPSIIAGRWRAGAGESIGVQDLLDAFGIDAILTVPDGLDLGLTSVSFDYHTADKRFTISAESRLFGDAFITIGKDVRGKWGVVFGVDIPARARLSAIPGIGSAFAAADRLTFSRMAVMLSSATLPNYTPPALPGLPAPTPSSAFPARLQAGRSPTPTASGVTLQLPPGLSLAAALDFVTSGANDPSLRNMQGLVGVSELVMQATANASGVSLFIGLDGKIGIPTGTGSRLTLGNASLAFTMSLVPVYQMSGALGFRVFGTPVEATARLMVAPTQAQVSLSVSSSAGSLPSPPGMKGLHMRQFGVMMGVFFEPPGLDLGLQGRFQIGNETALRDDEFAIVLQVIEEVPNILYLSFYVDEMSLGRLVTLFTDRSAPDLIAAMDIVKASQLSFYWCEAPVALPDGSVGLPGFGVSAGIRLFSLGGHMELSINTSQGISGTAELAPITIGNALSIAGDGKGRTRTYQQRDGVWAEVANNAVVRNTPALPTRREVLVAPGGPVVAFNCLSSPFLRASWRISLFDIVKQMVEVTIGTSTISFALTYQVAGIEKFDLACALADGLNFSASGQCRIGINAAIGPIHVGGVDCGRLRLQTLVVAGLSVALTPARFSLEMVGSFAFMGLSYAMPKLALAVAPASLAELPPKLVQIIADNADALFRDLFRDAAAWARMVADGVVTEVANIGSVLKNAYGLSAEVAAGLLKSTGFAVATVAGALKDGYGQTAAAAATALKAAGYTAAETTGALKQTYSLYADAAAAALKAAGYAVNDVTNALKTGYGLTSDAAAAVLRGMGYAATDTANALNAAYGLSSDAAAAALKAVGYASNDIANALKQRYGMTAEATATALKKLGFSVDETGAAIKTAYAASSDAVAKALNTAGYTAEQTGNYLKTAFNMSSDALNKALSSAGFSSKDVGGYLNKAGGELKKVGKKLDPRRW</sequence>